<proteinExistence type="inferred from homology"/>
<reference evidence="4 5" key="1">
    <citation type="submission" date="2016-10" db="EMBL/GenBank/DDBJ databases">
        <title>Description of Gloeomargarita lithophora gen. nov., sp. nov., a thylakoid-bearing basal-branching cyanobacterium with intracellular carbonates, and proposal for Gloeomargaritales ord. nov.</title>
        <authorList>
            <person name="Moreira D."/>
            <person name="Tavera R."/>
            <person name="Benzerara K."/>
            <person name="Skouri-Panet F."/>
            <person name="Couradeau E."/>
            <person name="Gerard E."/>
            <person name="Loussert C."/>
            <person name="Novelo E."/>
            <person name="Zivanovic Y."/>
            <person name="Lopez-Garcia P."/>
        </authorList>
    </citation>
    <scope>NUCLEOTIDE SEQUENCE [LARGE SCALE GENOMIC DNA]</scope>
    <source>
        <strain evidence="4 5">D10</strain>
    </source>
</reference>
<dbReference type="STRING" id="1188229.GlitD10_1388"/>
<dbReference type="AlphaFoldDB" id="A0A1J0ACP8"/>
<dbReference type="PANTHER" id="PTHR43022">
    <property type="entry name" value="PROTEIN SMF"/>
    <property type="match status" value="1"/>
</dbReference>
<dbReference type="Pfam" id="PF17782">
    <property type="entry name" value="WHD_DprA"/>
    <property type="match status" value="1"/>
</dbReference>
<protein>
    <submittedName>
        <fullName evidence="4">DNA protecting protein DprA</fullName>
    </submittedName>
</protein>
<evidence type="ECO:0000259" key="3">
    <source>
        <dbReference type="Pfam" id="PF17782"/>
    </source>
</evidence>
<dbReference type="PANTHER" id="PTHR43022:SF1">
    <property type="entry name" value="PROTEIN SMF"/>
    <property type="match status" value="1"/>
</dbReference>
<dbReference type="OrthoDB" id="9785707at2"/>
<evidence type="ECO:0000313" key="5">
    <source>
        <dbReference type="Proteomes" id="UP000180235"/>
    </source>
</evidence>
<dbReference type="InterPro" id="IPR036388">
    <property type="entry name" value="WH-like_DNA-bd_sf"/>
</dbReference>
<comment type="similarity">
    <text evidence="1">Belongs to the DprA/Smf family.</text>
</comment>
<name>A0A1J0ACP8_9CYAN</name>
<sequence length="359" mass="38721">MPEAAYWLAWTQVPGIGAVLAQRLWQHFGTLERAWLAPGDELLSVPGLGMQLVTGILSTRPTLDPQNLYYQWIAKNSHFWTPGDADYPQLLREIPDPPPLLYYAGHPQPAELTGKVPMIGVVGTREPSPYGRKWTEKLVQGLVSQGWAVVSGLAAGIDTAAHRACLQAGGRTWAVLGTGVDQVYPPGNRPLHQEIGDQGVLLSEYAAGTGPDRIHFPRRNRIIVGLCRAILITEAPLRSGALITAEFACQYNRDVYVLPGSLDNAASLGCLHLVNQGAQLILGVEHLLELLGSTPALAVALPVVPPELAGIFDLITTEPMTFDAIVTASGQPTNQVANALLELELSGHITQLPGLRYQR</sequence>
<dbReference type="Pfam" id="PF02481">
    <property type="entry name" value="DNA_processg_A"/>
    <property type="match status" value="1"/>
</dbReference>
<feature type="domain" description="DprA winged helix" evidence="3">
    <location>
        <begin position="301"/>
        <end position="354"/>
    </location>
</feature>
<dbReference type="KEGG" id="glt:GlitD10_1388"/>
<evidence type="ECO:0000313" key="4">
    <source>
        <dbReference type="EMBL" id="APB33709.1"/>
    </source>
</evidence>
<feature type="domain" description="Smf/DprA SLOG" evidence="2">
    <location>
        <begin position="79"/>
        <end position="291"/>
    </location>
</feature>
<keyword evidence="5" id="KW-1185">Reference proteome</keyword>
<evidence type="ECO:0000256" key="1">
    <source>
        <dbReference type="ARBA" id="ARBA00006525"/>
    </source>
</evidence>
<dbReference type="InterPro" id="IPR003488">
    <property type="entry name" value="DprA"/>
</dbReference>
<dbReference type="Gene3D" id="3.40.50.450">
    <property type="match status" value="1"/>
</dbReference>
<dbReference type="NCBIfam" id="TIGR00732">
    <property type="entry name" value="dprA"/>
    <property type="match status" value="1"/>
</dbReference>
<organism evidence="4 5">
    <name type="scientific">Gloeomargarita lithophora Alchichica-D10</name>
    <dbReference type="NCBI Taxonomy" id="1188229"/>
    <lineage>
        <taxon>Bacteria</taxon>
        <taxon>Bacillati</taxon>
        <taxon>Cyanobacteriota</taxon>
        <taxon>Cyanophyceae</taxon>
        <taxon>Gloeomargaritales</taxon>
        <taxon>Gloeomargaritaceae</taxon>
        <taxon>Gloeomargarita</taxon>
    </lineage>
</organism>
<dbReference type="Gene3D" id="1.10.10.10">
    <property type="entry name" value="Winged helix-like DNA-binding domain superfamily/Winged helix DNA-binding domain"/>
    <property type="match status" value="1"/>
</dbReference>
<dbReference type="EMBL" id="CP017675">
    <property type="protein sequence ID" value="APB33709.1"/>
    <property type="molecule type" value="Genomic_DNA"/>
</dbReference>
<gene>
    <name evidence="4" type="primary">smf</name>
    <name evidence="4" type="ORF">GlitD10_1388</name>
</gene>
<dbReference type="SUPFAM" id="SSF47781">
    <property type="entry name" value="RuvA domain 2-like"/>
    <property type="match status" value="1"/>
</dbReference>
<dbReference type="SUPFAM" id="SSF102405">
    <property type="entry name" value="MCP/YpsA-like"/>
    <property type="match status" value="1"/>
</dbReference>
<dbReference type="InterPro" id="IPR041614">
    <property type="entry name" value="DprA_WH"/>
</dbReference>
<accession>A0A1J0ACP8</accession>
<dbReference type="RefSeq" id="WP_071454253.1">
    <property type="nucleotide sequence ID" value="NZ_CP017675.1"/>
</dbReference>
<dbReference type="InterPro" id="IPR010994">
    <property type="entry name" value="RuvA_2-like"/>
</dbReference>
<dbReference type="Proteomes" id="UP000180235">
    <property type="component" value="Chromosome"/>
</dbReference>
<evidence type="ECO:0000259" key="2">
    <source>
        <dbReference type="Pfam" id="PF02481"/>
    </source>
</evidence>
<dbReference type="InterPro" id="IPR057666">
    <property type="entry name" value="DrpA_SLOG"/>
</dbReference>
<dbReference type="GO" id="GO:0009294">
    <property type="term" value="P:DNA-mediated transformation"/>
    <property type="evidence" value="ECO:0007669"/>
    <property type="project" value="InterPro"/>
</dbReference>